<dbReference type="Pfam" id="PF15540">
    <property type="entry name" value="Ntox47"/>
    <property type="match status" value="1"/>
</dbReference>
<dbReference type="InterPro" id="IPR022385">
    <property type="entry name" value="Rhs_assc_core"/>
</dbReference>
<dbReference type="InterPro" id="IPR050708">
    <property type="entry name" value="T6SS_VgrG/RHS"/>
</dbReference>
<evidence type="ECO:0000313" key="3">
    <source>
        <dbReference type="EMBL" id="WIY47119.1"/>
    </source>
</evidence>
<keyword evidence="4" id="KW-1185">Reference proteome</keyword>
<proteinExistence type="predicted"/>
<organism evidence="3 4">
    <name type="scientific">Paracidovorax citrulli</name>
    <name type="common">Acidovorax citrulli</name>
    <dbReference type="NCBI Taxonomy" id="80869"/>
    <lineage>
        <taxon>Bacteria</taxon>
        <taxon>Pseudomonadati</taxon>
        <taxon>Pseudomonadota</taxon>
        <taxon>Betaproteobacteria</taxon>
        <taxon>Burkholderiales</taxon>
        <taxon>Comamonadaceae</taxon>
        <taxon>Paracidovorax</taxon>
    </lineage>
</organism>
<protein>
    <submittedName>
        <fullName evidence="3">Polymorphic toxin type 47 domain-containing protein</fullName>
    </submittedName>
</protein>
<name>A0ABY9AJI8_PARCI</name>
<dbReference type="Gene3D" id="2.180.10.10">
    <property type="entry name" value="RHS repeat-associated core"/>
    <property type="match status" value="1"/>
</dbReference>
<gene>
    <name evidence="3" type="ORF">QRO08_14840</name>
</gene>
<dbReference type="EMBL" id="CP127363">
    <property type="protein sequence ID" value="WIY47119.1"/>
    <property type="molecule type" value="Genomic_DNA"/>
</dbReference>
<dbReference type="PANTHER" id="PTHR32305">
    <property type="match status" value="1"/>
</dbReference>
<sequence>MIDATTTLTCSGTKRASDRAYAAEPALAGAVLDRKTGLHYNTFRYYDADLGAFTTPDPIGLAGGVNLHEYAPNPLSWIDPLGWCKGLSGGNWKFNPVKDVDMRGGASYRSALDEAFRRTGVPKEQFTVTKWGKTIDGKSIPVEYTGPGGANVNMDIPSLDNVKSNGGLGEGPHQPHIGYQTPGKGSSRTRGHIFVDNVPATR</sequence>
<reference evidence="3 4" key="1">
    <citation type="submission" date="2023-06" db="EMBL/GenBank/DDBJ databases">
        <authorList>
            <person name="Ham H."/>
            <person name="Park D.S."/>
        </authorList>
    </citation>
    <scope>NUCLEOTIDE SEQUENCE [LARGE SCALE GENOMIC DNA]</scope>
    <source>
        <strain evidence="3 4">KACC 17005</strain>
    </source>
</reference>
<dbReference type="InterPro" id="IPR029103">
    <property type="entry name" value="Ntox47"/>
</dbReference>
<evidence type="ECO:0000259" key="2">
    <source>
        <dbReference type="Pfam" id="PF15540"/>
    </source>
</evidence>
<dbReference type="NCBIfam" id="TIGR03696">
    <property type="entry name" value="Rhs_assc_core"/>
    <property type="match status" value="1"/>
</dbReference>
<dbReference type="PANTHER" id="PTHR32305:SF15">
    <property type="entry name" value="PROTEIN RHSA-RELATED"/>
    <property type="match status" value="1"/>
</dbReference>
<feature type="region of interest" description="Disordered" evidence="1">
    <location>
        <begin position="180"/>
        <end position="202"/>
    </location>
</feature>
<feature type="domain" description="Bacterial toxin 47" evidence="2">
    <location>
        <begin position="92"/>
        <end position="201"/>
    </location>
</feature>
<evidence type="ECO:0000313" key="4">
    <source>
        <dbReference type="Proteomes" id="UP001242732"/>
    </source>
</evidence>
<dbReference type="Proteomes" id="UP001242732">
    <property type="component" value="Chromosome"/>
</dbReference>
<accession>A0ABY9AJI8</accession>
<evidence type="ECO:0000256" key="1">
    <source>
        <dbReference type="SAM" id="MobiDB-lite"/>
    </source>
</evidence>
<dbReference type="PRINTS" id="PR00394">
    <property type="entry name" value="RHSPROTEIN"/>
</dbReference>